<dbReference type="InterPro" id="IPR015943">
    <property type="entry name" value="WD40/YVTN_repeat-like_dom_sf"/>
</dbReference>
<keyword evidence="1" id="KW-0732">Signal</keyword>
<evidence type="ECO:0008006" key="4">
    <source>
        <dbReference type="Google" id="ProtNLM"/>
    </source>
</evidence>
<dbReference type="EMBL" id="JAVFKD010000015">
    <property type="protein sequence ID" value="KAK5989323.1"/>
    <property type="molecule type" value="Genomic_DNA"/>
</dbReference>
<dbReference type="Pfam" id="PF10282">
    <property type="entry name" value="Lactonase"/>
    <property type="match status" value="2"/>
</dbReference>
<evidence type="ECO:0000313" key="2">
    <source>
        <dbReference type="EMBL" id="KAK5989323.1"/>
    </source>
</evidence>
<dbReference type="InterPro" id="IPR051200">
    <property type="entry name" value="Host-pathogen_enzymatic-act"/>
</dbReference>
<name>A0ABR0SB57_9HYPO</name>
<gene>
    <name evidence="2" type="ORF">PT974_10838</name>
</gene>
<comment type="caution">
    <text evidence="2">The sequence shown here is derived from an EMBL/GenBank/DDBJ whole genome shotgun (WGS) entry which is preliminary data.</text>
</comment>
<dbReference type="Gene3D" id="2.130.10.10">
    <property type="entry name" value="YVTN repeat-like/Quinoprotein amine dehydrogenase"/>
    <property type="match status" value="2"/>
</dbReference>
<dbReference type="Proteomes" id="UP001338125">
    <property type="component" value="Unassembled WGS sequence"/>
</dbReference>
<dbReference type="InterPro" id="IPR011048">
    <property type="entry name" value="Haem_d1_sf"/>
</dbReference>
<dbReference type="PANTHER" id="PTHR47197">
    <property type="entry name" value="PROTEIN NIRF"/>
    <property type="match status" value="1"/>
</dbReference>
<dbReference type="InterPro" id="IPR019405">
    <property type="entry name" value="Lactonase_7-beta_prop"/>
</dbReference>
<evidence type="ECO:0000256" key="1">
    <source>
        <dbReference type="SAM" id="SignalP"/>
    </source>
</evidence>
<evidence type="ECO:0000313" key="3">
    <source>
        <dbReference type="Proteomes" id="UP001338125"/>
    </source>
</evidence>
<keyword evidence="3" id="KW-1185">Reference proteome</keyword>
<reference evidence="2 3" key="1">
    <citation type="submission" date="2024-01" db="EMBL/GenBank/DDBJ databases">
        <title>Complete genome of Cladobotryum mycophilum ATHUM6906.</title>
        <authorList>
            <person name="Christinaki A.C."/>
            <person name="Myridakis A.I."/>
            <person name="Kouvelis V.N."/>
        </authorList>
    </citation>
    <scope>NUCLEOTIDE SEQUENCE [LARGE SCALE GENOMIC DNA]</scope>
    <source>
        <strain evidence="2 3">ATHUM6906</strain>
    </source>
</reference>
<sequence length="377" mass="38201">MRISTLATIALSGVPAVLALPSKPSTGEGAVFAMTNAVDNQIIAFTRKSDGTLVKFGQYPTGGHGQGVDFDTQGGLQLSADNKFLYAVNPADDLVTVFSVDGAGLKKVQTIYAGDQPLAITLSSTGYAYVLDGSVASTGIFGFKVNQKDGTLAPLTNSTIGLSTPIGVPGVVAFAPDGKSIIVTNKVGSTIDVFSVSADGHASAAPVTTMASSGLRPFGATFGKDGILYVVESGLPAFDNSGVSTYRLNGGQTPSLTAVTKSARNLQTDGCWVVITPDQKYVYTANFVSNSISSYAVNANGTASLIKGDAALPGDGTEPVDLALSSDGAYLYNLLRGGGAVVGWKIQSDGSLKSVGGLFGKGQGIPVADGASGLAAY</sequence>
<feature type="chain" id="PRO_5045279274" description="3-carboxymuconate cyclase" evidence="1">
    <location>
        <begin position="20"/>
        <end position="377"/>
    </location>
</feature>
<dbReference type="SUPFAM" id="SSF51004">
    <property type="entry name" value="C-terminal (heme d1) domain of cytochrome cd1-nitrite reductase"/>
    <property type="match status" value="1"/>
</dbReference>
<dbReference type="PANTHER" id="PTHR47197:SF3">
    <property type="entry name" value="DIHYDRO-HEME D1 DEHYDROGENASE"/>
    <property type="match status" value="1"/>
</dbReference>
<accession>A0ABR0SB57</accession>
<protein>
    <recommendedName>
        <fullName evidence="4">3-carboxymuconate cyclase</fullName>
    </recommendedName>
</protein>
<proteinExistence type="predicted"/>
<feature type="signal peptide" evidence="1">
    <location>
        <begin position="1"/>
        <end position="19"/>
    </location>
</feature>
<organism evidence="2 3">
    <name type="scientific">Cladobotryum mycophilum</name>
    <dbReference type="NCBI Taxonomy" id="491253"/>
    <lineage>
        <taxon>Eukaryota</taxon>
        <taxon>Fungi</taxon>
        <taxon>Dikarya</taxon>
        <taxon>Ascomycota</taxon>
        <taxon>Pezizomycotina</taxon>
        <taxon>Sordariomycetes</taxon>
        <taxon>Hypocreomycetidae</taxon>
        <taxon>Hypocreales</taxon>
        <taxon>Hypocreaceae</taxon>
        <taxon>Cladobotryum</taxon>
    </lineage>
</organism>